<dbReference type="InterPro" id="IPR037185">
    <property type="entry name" value="EmrE-like"/>
</dbReference>
<feature type="transmembrane region" description="Helical" evidence="6">
    <location>
        <begin position="178"/>
        <end position="196"/>
    </location>
</feature>
<dbReference type="STRING" id="1187848.A1QO_01740"/>
<reference evidence="8 9" key="1">
    <citation type="journal article" date="2012" name="Science">
        <title>Ecological populations of bacteria act as socially cohesive units of antibiotic production and resistance.</title>
        <authorList>
            <person name="Cordero O.X."/>
            <person name="Wildschutte H."/>
            <person name="Kirkup B."/>
            <person name="Proehl S."/>
            <person name="Ngo L."/>
            <person name="Hussain F."/>
            <person name="Le Roux F."/>
            <person name="Mincer T."/>
            <person name="Polz M.F."/>
        </authorList>
    </citation>
    <scope>NUCLEOTIDE SEQUENCE [LARGE SCALE GENOMIC DNA]</scope>
    <source>
        <strain evidence="8 9">ZF-129</strain>
    </source>
</reference>
<dbReference type="Pfam" id="PF00892">
    <property type="entry name" value="EamA"/>
    <property type="match status" value="1"/>
</dbReference>
<comment type="subcellular location">
    <subcellularLocation>
        <location evidence="1">Cell membrane</location>
        <topology evidence="1">Multi-pass membrane protein</topology>
    </subcellularLocation>
</comment>
<dbReference type="AlphaFoldDB" id="A0A1E5BCU3"/>
<evidence type="ECO:0000256" key="2">
    <source>
        <dbReference type="ARBA" id="ARBA00022475"/>
    </source>
</evidence>
<evidence type="ECO:0000256" key="5">
    <source>
        <dbReference type="ARBA" id="ARBA00023136"/>
    </source>
</evidence>
<keyword evidence="4 6" id="KW-1133">Transmembrane helix</keyword>
<evidence type="ECO:0000313" key="9">
    <source>
        <dbReference type="Proteomes" id="UP000094741"/>
    </source>
</evidence>
<feature type="transmembrane region" description="Helical" evidence="6">
    <location>
        <begin position="85"/>
        <end position="101"/>
    </location>
</feature>
<dbReference type="SUPFAM" id="SSF103481">
    <property type="entry name" value="Multidrug resistance efflux transporter EmrE"/>
    <property type="match status" value="2"/>
</dbReference>
<comment type="caution">
    <text evidence="8">The sequence shown here is derived from an EMBL/GenBank/DDBJ whole genome shotgun (WGS) entry which is preliminary data.</text>
</comment>
<name>A0A1E5BCU3_9VIBR</name>
<accession>A0A1E5BCU3</accession>
<gene>
    <name evidence="8" type="ORF">A1QO_01740</name>
</gene>
<feature type="transmembrane region" description="Helical" evidence="6">
    <location>
        <begin position="233"/>
        <end position="250"/>
    </location>
</feature>
<dbReference type="InterPro" id="IPR000620">
    <property type="entry name" value="EamA_dom"/>
</dbReference>
<feature type="transmembrane region" description="Helical" evidence="6">
    <location>
        <begin position="208"/>
        <end position="227"/>
    </location>
</feature>
<organism evidence="8 9">
    <name type="scientific">Vibrio genomosp. F10 str. ZF-129</name>
    <dbReference type="NCBI Taxonomy" id="1187848"/>
    <lineage>
        <taxon>Bacteria</taxon>
        <taxon>Pseudomonadati</taxon>
        <taxon>Pseudomonadota</taxon>
        <taxon>Gammaproteobacteria</taxon>
        <taxon>Vibrionales</taxon>
        <taxon>Vibrionaceae</taxon>
        <taxon>Vibrio</taxon>
    </lineage>
</organism>
<keyword evidence="5 6" id="KW-0472">Membrane</keyword>
<feature type="transmembrane region" description="Helical" evidence="6">
    <location>
        <begin position="113"/>
        <end position="135"/>
    </location>
</feature>
<dbReference type="Proteomes" id="UP000094741">
    <property type="component" value="Unassembled WGS sequence"/>
</dbReference>
<proteinExistence type="predicted"/>
<dbReference type="eggNOG" id="COG0697">
    <property type="taxonomic scope" value="Bacteria"/>
</dbReference>
<evidence type="ECO:0000256" key="3">
    <source>
        <dbReference type="ARBA" id="ARBA00022692"/>
    </source>
</evidence>
<evidence type="ECO:0000256" key="4">
    <source>
        <dbReference type="ARBA" id="ARBA00022989"/>
    </source>
</evidence>
<protein>
    <recommendedName>
        <fullName evidence="7">EamA domain-containing protein</fullName>
    </recommendedName>
</protein>
<keyword evidence="3 6" id="KW-0812">Transmembrane</keyword>
<feature type="domain" description="EamA" evidence="7">
    <location>
        <begin position="116"/>
        <end position="247"/>
    </location>
</feature>
<dbReference type="EMBL" id="AJYQ02000111">
    <property type="protein sequence ID" value="OEE32661.1"/>
    <property type="molecule type" value="Genomic_DNA"/>
</dbReference>
<evidence type="ECO:0000259" key="7">
    <source>
        <dbReference type="Pfam" id="PF00892"/>
    </source>
</evidence>
<dbReference type="OrthoDB" id="9787117at2"/>
<evidence type="ECO:0000313" key="8">
    <source>
        <dbReference type="EMBL" id="OEE32661.1"/>
    </source>
</evidence>
<feature type="transmembrane region" description="Helical" evidence="6">
    <location>
        <begin position="147"/>
        <end position="166"/>
    </location>
</feature>
<dbReference type="PANTHER" id="PTHR42920:SF5">
    <property type="entry name" value="EAMA DOMAIN-CONTAINING PROTEIN"/>
    <property type="match status" value="1"/>
</dbReference>
<sequence>MGVGGLFQVALSRKQLRHDFKKILNHKRKLAISAIALAAYPLAFYSSMRLAGVAIGTVISIATAPFFAVLLECLFSKGKNITKKWLLSFSVGIAGIMLLVFSESSATDTVSNLRLIGILLGLMAGLFYAVYSWVAKTLIEQGVESQSALGCIFGFGSLILLPTLLVTGENLFASTTNILVVGYMALIPMGLGYIAYGFGLRFVTASSASLITLFEPVVAAALAVVVVGESIPLLGWSGIGLILICLLIQVKDS</sequence>
<dbReference type="GO" id="GO:0005886">
    <property type="term" value="C:plasma membrane"/>
    <property type="evidence" value="ECO:0007669"/>
    <property type="project" value="UniProtKB-SubCell"/>
</dbReference>
<evidence type="ECO:0000256" key="6">
    <source>
        <dbReference type="SAM" id="Phobius"/>
    </source>
</evidence>
<evidence type="ECO:0000256" key="1">
    <source>
        <dbReference type="ARBA" id="ARBA00004651"/>
    </source>
</evidence>
<keyword evidence="2" id="KW-1003">Cell membrane</keyword>
<dbReference type="PANTHER" id="PTHR42920">
    <property type="entry name" value="OS03G0707200 PROTEIN-RELATED"/>
    <property type="match status" value="1"/>
</dbReference>
<feature type="transmembrane region" description="Helical" evidence="6">
    <location>
        <begin position="53"/>
        <end position="73"/>
    </location>
</feature>
<dbReference type="InterPro" id="IPR051258">
    <property type="entry name" value="Diverse_Substrate_Transporter"/>
</dbReference>